<reference evidence="3" key="1">
    <citation type="journal article" date="2011" name="PLoS Genet.">
        <title>Genomic analysis of the necrotrophic fungal pathogens Sclerotinia sclerotiorum and Botrytis cinerea.</title>
        <authorList>
            <person name="Amselem J."/>
            <person name="Cuomo C.A."/>
            <person name="van Kan J.A."/>
            <person name="Viaud M."/>
            <person name="Benito E.P."/>
            <person name="Couloux A."/>
            <person name="Coutinho P.M."/>
            <person name="de Vries R.P."/>
            <person name="Dyer P.S."/>
            <person name="Fillinger S."/>
            <person name="Fournier E."/>
            <person name="Gout L."/>
            <person name="Hahn M."/>
            <person name="Kohn L."/>
            <person name="Lapalu N."/>
            <person name="Plummer K.M."/>
            <person name="Pradier J.M."/>
            <person name="Quevillon E."/>
            <person name="Sharon A."/>
            <person name="Simon A."/>
            <person name="ten Have A."/>
            <person name="Tudzynski B."/>
            <person name="Tudzynski P."/>
            <person name="Wincker P."/>
            <person name="Andrew M."/>
            <person name="Anthouard V."/>
            <person name="Beever R.E."/>
            <person name="Beffa R."/>
            <person name="Benoit I."/>
            <person name="Bouzid O."/>
            <person name="Brault B."/>
            <person name="Chen Z."/>
            <person name="Choquer M."/>
            <person name="Collemare J."/>
            <person name="Cotton P."/>
            <person name="Danchin E.G."/>
            <person name="Da Silva C."/>
            <person name="Gautier A."/>
            <person name="Giraud C."/>
            <person name="Giraud T."/>
            <person name="Gonzalez C."/>
            <person name="Grossetete S."/>
            <person name="Guldener U."/>
            <person name="Henrissat B."/>
            <person name="Howlett B.J."/>
            <person name="Kodira C."/>
            <person name="Kretschmer M."/>
            <person name="Lappartient A."/>
            <person name="Leroch M."/>
            <person name="Levis C."/>
            <person name="Mauceli E."/>
            <person name="Neuveglise C."/>
            <person name="Oeser B."/>
            <person name="Pearson M."/>
            <person name="Poulain J."/>
            <person name="Poussereau N."/>
            <person name="Quesneville H."/>
            <person name="Rascle C."/>
            <person name="Schumacher J."/>
            <person name="Segurens B."/>
            <person name="Sexton A."/>
            <person name="Silva E."/>
            <person name="Sirven C."/>
            <person name="Soanes D.M."/>
            <person name="Talbot N.J."/>
            <person name="Templeton M."/>
            <person name="Yandava C."/>
            <person name="Yarden O."/>
            <person name="Zeng Q."/>
            <person name="Rollins J.A."/>
            <person name="Lebrun M.H."/>
            <person name="Dickman M."/>
        </authorList>
    </citation>
    <scope>NUCLEOTIDE SEQUENCE [LARGE SCALE GENOMIC DNA]</scope>
    <source>
        <strain evidence="3">T4</strain>
    </source>
</reference>
<protein>
    <submittedName>
        <fullName evidence="2">Uncharacterized protein</fullName>
    </submittedName>
</protein>
<evidence type="ECO:0000313" key="2">
    <source>
        <dbReference type="EMBL" id="CCD49766.1"/>
    </source>
</evidence>
<dbReference type="InParanoid" id="G2YDB8"/>
<keyword evidence="1" id="KW-0472">Membrane</keyword>
<evidence type="ECO:0000256" key="1">
    <source>
        <dbReference type="SAM" id="Phobius"/>
    </source>
</evidence>
<gene>
    <name evidence="2" type="ORF">BofuT4_uP094740.1</name>
</gene>
<proteinExistence type="predicted"/>
<dbReference type="EMBL" id="FQ790321">
    <property type="protein sequence ID" value="CCD49766.1"/>
    <property type="molecule type" value="Genomic_DNA"/>
</dbReference>
<name>G2YDB8_BOTF4</name>
<keyword evidence="1" id="KW-0812">Transmembrane</keyword>
<accession>G2YDB8</accession>
<keyword evidence="1" id="KW-1133">Transmembrane helix</keyword>
<organism evidence="2 3">
    <name type="scientific">Botryotinia fuckeliana (strain T4)</name>
    <name type="common">Noble rot fungus</name>
    <name type="synonym">Botrytis cinerea</name>
    <dbReference type="NCBI Taxonomy" id="999810"/>
    <lineage>
        <taxon>Eukaryota</taxon>
        <taxon>Fungi</taxon>
        <taxon>Dikarya</taxon>
        <taxon>Ascomycota</taxon>
        <taxon>Pezizomycotina</taxon>
        <taxon>Leotiomycetes</taxon>
        <taxon>Helotiales</taxon>
        <taxon>Sclerotiniaceae</taxon>
        <taxon>Botrytis</taxon>
    </lineage>
</organism>
<dbReference type="Proteomes" id="UP000008177">
    <property type="component" value="Unplaced contigs"/>
</dbReference>
<feature type="transmembrane region" description="Helical" evidence="1">
    <location>
        <begin position="16"/>
        <end position="33"/>
    </location>
</feature>
<dbReference type="AlphaFoldDB" id="G2YDB8"/>
<dbReference type="HOGENOM" id="CLU_3359568_0_0_1"/>
<sequence length="36" mass="4112">MCSLRVEGWGGAEGNWWIRINPVVILILIAIVNRDF</sequence>
<evidence type="ECO:0000313" key="3">
    <source>
        <dbReference type="Proteomes" id="UP000008177"/>
    </source>
</evidence>